<dbReference type="AlphaFoldDB" id="A0A4Q2T996"/>
<dbReference type="InterPro" id="IPR035930">
    <property type="entry name" value="FomD-like_sf"/>
</dbReference>
<dbReference type="Gene3D" id="2.40.380.10">
    <property type="entry name" value="FomD-like"/>
    <property type="match status" value="1"/>
</dbReference>
<dbReference type="EMBL" id="SDWV01000003">
    <property type="protein sequence ID" value="RYC13780.1"/>
    <property type="molecule type" value="Genomic_DNA"/>
</dbReference>
<evidence type="ECO:0000259" key="1">
    <source>
        <dbReference type="Pfam" id="PF04167"/>
    </source>
</evidence>
<dbReference type="OrthoDB" id="3818525at2"/>
<reference evidence="2 3" key="1">
    <citation type="submission" date="2019-01" db="EMBL/GenBank/DDBJ databases">
        <title>Novel species of Nocardioides.</title>
        <authorList>
            <person name="Liu Q."/>
            <person name="X Y.-H."/>
        </authorList>
    </citation>
    <scope>NUCLEOTIDE SEQUENCE [LARGE SCALE GENOMIC DNA]</scope>
    <source>
        <strain evidence="2 3">HLT2-9</strain>
    </source>
</reference>
<accession>A0A4Q2T996</accession>
<dbReference type="SUPFAM" id="SSF159234">
    <property type="entry name" value="FomD-like"/>
    <property type="match status" value="1"/>
</dbReference>
<dbReference type="InterPro" id="IPR007295">
    <property type="entry name" value="DUF402"/>
</dbReference>
<keyword evidence="3" id="KW-1185">Reference proteome</keyword>
<protein>
    <submittedName>
        <fullName evidence="2">DUF402 domain-containing protein</fullName>
    </submittedName>
</protein>
<evidence type="ECO:0000313" key="3">
    <source>
        <dbReference type="Proteomes" id="UP000291101"/>
    </source>
</evidence>
<comment type="caution">
    <text evidence="2">The sequence shown here is derived from an EMBL/GenBank/DDBJ whole genome shotgun (WGS) entry which is preliminary data.</text>
</comment>
<dbReference type="RefSeq" id="WP_129424948.1">
    <property type="nucleotide sequence ID" value="NZ_SDWV01000003.1"/>
</dbReference>
<name>A0A4Q2T996_9ACTN</name>
<evidence type="ECO:0000313" key="2">
    <source>
        <dbReference type="EMBL" id="RYC13780.1"/>
    </source>
</evidence>
<proteinExistence type="predicted"/>
<dbReference type="Pfam" id="PF04167">
    <property type="entry name" value="DUF402"/>
    <property type="match status" value="1"/>
</dbReference>
<feature type="domain" description="DUF402" evidence="1">
    <location>
        <begin position="44"/>
        <end position="150"/>
    </location>
</feature>
<sequence length="170" mass="19313">MRISKRKWAPATSTFDEAFSWQVVPLGADRHGTWLGSRRGNPVRQRDGRIEQQPHDAVWLVVEGAWWLTAFWFTAETDLTIDVCTPPVLDESTWSFTDLELDLFRAADGRAGIVDQDEFDLIAASGTLSQHEIETAETTARVLLPLVEQRSEPFDDTALAWLRMLRELEA</sequence>
<gene>
    <name evidence="2" type="ORF">EUA94_04065</name>
</gene>
<dbReference type="Proteomes" id="UP000291101">
    <property type="component" value="Unassembled WGS sequence"/>
</dbReference>
<organism evidence="2 3">
    <name type="scientific">Nocardioides zhouii</name>
    <dbReference type="NCBI Taxonomy" id="1168729"/>
    <lineage>
        <taxon>Bacteria</taxon>
        <taxon>Bacillati</taxon>
        <taxon>Actinomycetota</taxon>
        <taxon>Actinomycetes</taxon>
        <taxon>Propionibacteriales</taxon>
        <taxon>Nocardioidaceae</taxon>
        <taxon>Nocardioides</taxon>
    </lineage>
</organism>